<evidence type="ECO:0000256" key="9">
    <source>
        <dbReference type="SAM" id="MobiDB-lite"/>
    </source>
</evidence>
<keyword evidence="6" id="KW-0539">Nucleus</keyword>
<proteinExistence type="predicted"/>
<dbReference type="Gene3D" id="3.30.160.60">
    <property type="entry name" value="Classic Zinc Finger"/>
    <property type="match status" value="12"/>
</dbReference>
<dbReference type="EMBL" id="GEDC01004678">
    <property type="protein sequence ID" value="JAS32620.1"/>
    <property type="molecule type" value="Transcribed_RNA"/>
</dbReference>
<evidence type="ECO:0000256" key="8">
    <source>
        <dbReference type="PROSITE-ProRule" id="PRU00042"/>
    </source>
</evidence>
<feature type="domain" description="C2H2-type" evidence="10">
    <location>
        <begin position="621"/>
        <end position="644"/>
    </location>
</feature>
<dbReference type="GO" id="GO:0000977">
    <property type="term" value="F:RNA polymerase II transcription regulatory region sequence-specific DNA binding"/>
    <property type="evidence" value="ECO:0007669"/>
    <property type="project" value="TreeGrafter"/>
</dbReference>
<feature type="domain" description="C2H2-type" evidence="10">
    <location>
        <begin position="565"/>
        <end position="592"/>
    </location>
</feature>
<dbReference type="InterPro" id="IPR036236">
    <property type="entry name" value="Znf_C2H2_sf"/>
</dbReference>
<comment type="subcellular location">
    <subcellularLocation>
        <location evidence="1">Nucleus</location>
    </subcellularLocation>
</comment>
<evidence type="ECO:0000256" key="5">
    <source>
        <dbReference type="ARBA" id="ARBA00022833"/>
    </source>
</evidence>
<dbReference type="Pfam" id="PF13912">
    <property type="entry name" value="zf-C2H2_6"/>
    <property type="match status" value="1"/>
</dbReference>
<keyword evidence="4 8" id="KW-0863">Zinc-finger</keyword>
<feature type="compositionally biased region" description="Basic and acidic residues" evidence="9">
    <location>
        <begin position="129"/>
        <end position="145"/>
    </location>
</feature>
<evidence type="ECO:0000256" key="2">
    <source>
        <dbReference type="ARBA" id="ARBA00022723"/>
    </source>
</evidence>
<feature type="domain" description="C2H2-type" evidence="10">
    <location>
        <begin position="360"/>
        <end position="390"/>
    </location>
</feature>
<gene>
    <name evidence="11" type="ORF">g.37176</name>
</gene>
<keyword evidence="5" id="KW-0862">Zinc</keyword>
<evidence type="ECO:0000256" key="4">
    <source>
        <dbReference type="ARBA" id="ARBA00022771"/>
    </source>
</evidence>
<dbReference type="Pfam" id="PF00096">
    <property type="entry name" value="zf-C2H2"/>
    <property type="match status" value="9"/>
</dbReference>
<keyword evidence="2" id="KW-0479">Metal-binding</keyword>
<dbReference type="SMART" id="SM00355">
    <property type="entry name" value="ZnF_C2H2"/>
    <property type="match status" value="13"/>
</dbReference>
<dbReference type="PANTHER" id="PTHR24409:SF295">
    <property type="entry name" value="AZ2-RELATED"/>
    <property type="match status" value="1"/>
</dbReference>
<dbReference type="FunFam" id="3.30.160.60:FF:000446">
    <property type="entry name" value="Zinc finger protein"/>
    <property type="match status" value="1"/>
</dbReference>
<dbReference type="GO" id="GO:0005634">
    <property type="term" value="C:nucleus"/>
    <property type="evidence" value="ECO:0007669"/>
    <property type="project" value="UniProtKB-SubCell"/>
</dbReference>
<feature type="domain" description="C2H2-type" evidence="10">
    <location>
        <begin position="593"/>
        <end position="620"/>
    </location>
</feature>
<feature type="domain" description="C2H2-type" evidence="10">
    <location>
        <begin position="392"/>
        <end position="419"/>
    </location>
</feature>
<evidence type="ECO:0000256" key="6">
    <source>
        <dbReference type="ARBA" id="ARBA00023242"/>
    </source>
</evidence>
<reference evidence="11" key="1">
    <citation type="submission" date="2015-12" db="EMBL/GenBank/DDBJ databases">
        <title>De novo transcriptome assembly of four potential Pierce s Disease insect vectors from Arizona vineyards.</title>
        <authorList>
            <person name="Tassone E.E."/>
        </authorList>
    </citation>
    <scope>NUCLEOTIDE SEQUENCE</scope>
</reference>
<feature type="domain" description="C2H2-type" evidence="10">
    <location>
        <begin position="332"/>
        <end position="359"/>
    </location>
</feature>
<dbReference type="PANTHER" id="PTHR24409">
    <property type="entry name" value="ZINC FINGER PROTEIN 142"/>
    <property type="match status" value="1"/>
</dbReference>
<name>A0A1B6E3W8_9HEMI</name>
<feature type="domain" description="C2H2-type" evidence="10">
    <location>
        <begin position="480"/>
        <end position="507"/>
    </location>
</feature>
<dbReference type="GO" id="GO:0000981">
    <property type="term" value="F:DNA-binding transcription factor activity, RNA polymerase II-specific"/>
    <property type="evidence" value="ECO:0007669"/>
    <property type="project" value="TreeGrafter"/>
</dbReference>
<dbReference type="AlphaFoldDB" id="A0A1B6E3W8"/>
<protein>
    <recommendedName>
        <fullName evidence="7">Zinc finger protein 865</fullName>
    </recommendedName>
</protein>
<feature type="domain" description="C2H2-type" evidence="10">
    <location>
        <begin position="424"/>
        <end position="451"/>
    </location>
</feature>
<dbReference type="FunFam" id="3.30.160.60:FF:000145">
    <property type="entry name" value="Zinc finger protein 574"/>
    <property type="match status" value="1"/>
</dbReference>
<feature type="compositionally biased region" description="Acidic residues" evidence="9">
    <location>
        <begin position="45"/>
        <end position="55"/>
    </location>
</feature>
<organism evidence="11">
    <name type="scientific">Clastoptera arizonana</name>
    <name type="common">Arizona spittle bug</name>
    <dbReference type="NCBI Taxonomy" id="38151"/>
    <lineage>
        <taxon>Eukaryota</taxon>
        <taxon>Metazoa</taxon>
        <taxon>Ecdysozoa</taxon>
        <taxon>Arthropoda</taxon>
        <taxon>Hexapoda</taxon>
        <taxon>Insecta</taxon>
        <taxon>Pterygota</taxon>
        <taxon>Neoptera</taxon>
        <taxon>Paraneoptera</taxon>
        <taxon>Hemiptera</taxon>
        <taxon>Auchenorrhyncha</taxon>
        <taxon>Cercopoidea</taxon>
        <taxon>Clastopteridae</taxon>
        <taxon>Clastoptera</taxon>
    </lineage>
</organism>
<dbReference type="InterPro" id="IPR013087">
    <property type="entry name" value="Znf_C2H2_type"/>
</dbReference>
<dbReference type="Pfam" id="PF13894">
    <property type="entry name" value="zf-C2H2_4"/>
    <property type="match status" value="1"/>
</dbReference>
<accession>A0A1B6E3W8</accession>
<evidence type="ECO:0000256" key="3">
    <source>
        <dbReference type="ARBA" id="ARBA00022737"/>
    </source>
</evidence>
<keyword evidence="3" id="KW-0677">Repeat</keyword>
<evidence type="ECO:0000259" key="10">
    <source>
        <dbReference type="PROSITE" id="PS50157"/>
    </source>
</evidence>
<feature type="domain" description="C2H2-type" evidence="10">
    <location>
        <begin position="452"/>
        <end position="479"/>
    </location>
</feature>
<feature type="region of interest" description="Disordered" evidence="9">
    <location>
        <begin position="106"/>
        <end position="161"/>
    </location>
</feature>
<feature type="compositionally biased region" description="Low complexity" evidence="9">
    <location>
        <begin position="20"/>
        <end position="31"/>
    </location>
</feature>
<evidence type="ECO:0000256" key="1">
    <source>
        <dbReference type="ARBA" id="ARBA00004123"/>
    </source>
</evidence>
<evidence type="ECO:0000256" key="7">
    <source>
        <dbReference type="ARBA" id="ARBA00068876"/>
    </source>
</evidence>
<feature type="domain" description="C2H2-type" evidence="10">
    <location>
        <begin position="303"/>
        <end position="331"/>
    </location>
</feature>
<dbReference type="FunFam" id="3.30.160.60:FF:000630">
    <property type="entry name" value="Zinc finger protein 180"/>
    <property type="match status" value="1"/>
</dbReference>
<dbReference type="SUPFAM" id="SSF57667">
    <property type="entry name" value="beta-beta-alpha zinc fingers"/>
    <property type="match status" value="6"/>
</dbReference>
<dbReference type="FunFam" id="3.30.160.60:FF:002343">
    <property type="entry name" value="Zinc finger protein 33A"/>
    <property type="match status" value="1"/>
</dbReference>
<dbReference type="FunFam" id="3.30.160.60:FF:000340">
    <property type="entry name" value="zinc finger protein 473 isoform X1"/>
    <property type="match status" value="1"/>
</dbReference>
<dbReference type="PROSITE" id="PS50157">
    <property type="entry name" value="ZINC_FINGER_C2H2_2"/>
    <property type="match status" value="12"/>
</dbReference>
<feature type="domain" description="C2H2-type" evidence="10">
    <location>
        <begin position="508"/>
        <end position="535"/>
    </location>
</feature>
<dbReference type="PROSITE" id="PS00028">
    <property type="entry name" value="ZINC_FINGER_C2H2_1"/>
    <property type="match status" value="11"/>
</dbReference>
<dbReference type="FunFam" id="3.30.160.60:FF:000624">
    <property type="entry name" value="zinc finger protein 697"/>
    <property type="match status" value="1"/>
</dbReference>
<sequence>MMGEEAEVSVINTQVDLEDPLSPLGSVLPPLKTYSRTPYRNKLPEEDDSVCDEPSVDVPKPRRGRPPKKKELNQILLKQKAFQEDLNEMEIDGNVVNILLPKLRRGRPKKVRNEEASIAENLESSVPTNDKESNRRTSLRKRPDPPKTPVQSPAVIEVSPGVENAVDTPVIEKNNSTYSPNDYKCDTCPRVFKSLQGVRIHSASCKKISAFKAVVKKEISEENYEEIGFLKEIQEREMININNRNLEAAELDENGSLLTNSTDFTAAGYQGSVETDIIDYAVEPGKCHCCGEDLETAHIGGEFQCADCLKLFKLKSSVERHRRVVHNEGETFQCPECNARCPDKGTLARHLYTHTGLKPYTCPNCKKEYSRKYHLVRHNMQTGCDGSEKPIFPCQVCGREFNRRDNLREHLRAHAGQTKRKKKYNCEYCDKEFLGTTLLHIHKRLHTGEKPYACDLCPKKFSSSGALKKHRRKHTGERPYECKQCFARFAAKETLNRHMRTHTGVKPHSCHYCGKSFIQASQLRAHIFHHSGENGFTCKECGKSFNRRTRLQLHIKYVHEGAVPFTCETCNKTFVRKEDLARHHILHSGIKAHKCPICEKCFAMKSSLKTHLLTHTKEPPRSCDECGRAFIRQDCLLRHMRTKHRDMLEEIMAEAEKKKLQQQLLAAAAEAALELPDPDEPKVLTEQALADAIRELLLLLVDETTLKAFGFPDAPVDSLIEAVIRRCGHQPAGFPEMIYGDRLRENAKLLFTVVIDDSAVKALLNNQTVDEVILHVLRLAKS</sequence>
<dbReference type="GO" id="GO:0008270">
    <property type="term" value="F:zinc ion binding"/>
    <property type="evidence" value="ECO:0007669"/>
    <property type="project" value="UniProtKB-KW"/>
</dbReference>
<feature type="domain" description="C2H2-type" evidence="10">
    <location>
        <begin position="536"/>
        <end position="564"/>
    </location>
</feature>
<evidence type="ECO:0000313" key="11">
    <source>
        <dbReference type="EMBL" id="JAS32620.1"/>
    </source>
</evidence>
<feature type="region of interest" description="Disordered" evidence="9">
    <location>
        <begin position="1"/>
        <end position="71"/>
    </location>
</feature>
<dbReference type="FunFam" id="3.30.160.60:FF:000100">
    <property type="entry name" value="Zinc finger 45-like"/>
    <property type="match status" value="2"/>
</dbReference>
<dbReference type="GO" id="GO:0048598">
    <property type="term" value="P:embryonic morphogenesis"/>
    <property type="evidence" value="ECO:0007669"/>
    <property type="project" value="UniProtKB-ARBA"/>
</dbReference>